<feature type="region of interest" description="Disordered" evidence="16">
    <location>
        <begin position="1226"/>
        <end position="1273"/>
    </location>
</feature>
<dbReference type="InterPro" id="IPR000994">
    <property type="entry name" value="Pept_M24"/>
</dbReference>
<dbReference type="Gene3D" id="3.40.350.10">
    <property type="entry name" value="Creatinase/prolidase N-terminal domain"/>
    <property type="match status" value="1"/>
</dbReference>
<keyword evidence="7" id="KW-0482">Metalloprotease</keyword>
<evidence type="ECO:0000256" key="1">
    <source>
        <dbReference type="ARBA" id="ARBA00001936"/>
    </source>
</evidence>
<evidence type="ECO:0000256" key="16">
    <source>
        <dbReference type="SAM" id="MobiDB-lite"/>
    </source>
</evidence>
<evidence type="ECO:0000256" key="5">
    <source>
        <dbReference type="ARBA" id="ARBA00022801"/>
    </source>
</evidence>
<gene>
    <name evidence="18" type="ORF">C2E21_8569</name>
</gene>
<keyword evidence="4" id="KW-0479">Metal-binding</keyword>
<dbReference type="Proteomes" id="UP000239899">
    <property type="component" value="Unassembled WGS sequence"/>
</dbReference>
<evidence type="ECO:0000256" key="13">
    <source>
        <dbReference type="ARBA" id="ARBA00044284"/>
    </source>
</evidence>
<sequence>MSAEADSYGARHAVRLDAFKGRHADFACDGAWYADVLAAVQDDARTFAAECEATSSAVHRLENGLRVLGKALTPSSEETTSRIQALCSVRAALERIGDVAPFGSWVSGLHVPGGDLDLSLEGWLEWRFAGAAYRGYADDLSKGAKALALRYATELLRQYSVADGGVEQVLEARIPIIKFKHSGTGLACDLSIDGSGSLFKSALLGQLAACDWRVGALLRLVKAWARQQGINDASDGTLSSHALSLMVVWHLQMRSPAVLPPIRQLFAAGQRPLQTGWAPQFGLLQESGQWLRSMPHTQNSETLVELLASFFCIWHSLLSAWAASGEYRRLVASTWHGQYATNAARSFGTPLFSVEEPTNFADNVTRTVRTPERADMIVRAFERSQAHMREEMASDSGTESALQELFGDQLCSSSGTWDKLDADFQDPVPITPITAGLPLHKRDYVDLEEIADAKQSGPDAGSARCSSPAAAAAAEQGHSPTVAQLPAPAGPAMSEDADVYHVGPSLRVPRKQVHSEVRDTFLHRFRQLSGIPIEDQGVALLQGGPTAHLYNSDNEPLFRQEAFFHYLFGVGDREDCWGALDLRTQRSFLFIPRLPASYAVWMGHILTPEEVQAKYGVDEVRYTDELAEVLAELAPPCLHVMAGGVNSDSGLAVPPISFPGSEQFKFESKALHPVLSECRVRKSDAELRILRYACQVASQAHVAVMRAAKPCMWEFQAEALYLQSIYGGGGCRLPHYTPIFASGPNAAILHYGHAGAPNDRQMRDGELLLVDAGADYYRYCADITTTFPVSGKFTADQALIYNAVLSANRQVIAAMRPGVRWPDMHLLAERCILRCLLAAGLLHGELEAMLEARVGALFMPHGLGHLLGLDTHDVGGYLPGLPERPAAAGLNRLRTARVLEEGMVITVEPGCYFAPALLEPAFKDPQLSAFLCEERLRQFLGFGGVRIEDDVVVTATGAETMCCVPRTVEEIEAVMAAGIEQLLQYLQHSLQPAAAEIIVVDGGSSDATVALARGCGVRVVQAGRGRARQMNAGATAASGDILVFVHADVRPPQHLVSLVRAALQRPGVVLGGFRPLIEYGGRPLRFFSANNALKSYYLPLLLRPLAFLRGLRILFGDQTLFCRAADFRRVGGYDSRLLIMEDADLCLRLHMAGPASQYQRRGRILQINSPPNHTSGRRLASWGQLHATVVHTIIGVSWYLGASPHQLVALYRRLYTDLQVSARRAAPAGAGAPGHPACRWGVRGSTRPEQQQQQEQHQMPQQALSPPPAQPQLQLQLSTPVAAPLPSYAAQPSNVSSAQAELPPGGFVPPPLPYPGQGEDAEHAAGHAWLNACLLPGREPELLAVLPALWLLPPGPAATIKLVGALLISVQLPPPGLSVEAHHDLLMASLRLQPALRLVVFCHTTRQLLLRRDWLRQEECALELHPRLRVPAWDSSEGWQLLFPEAATQPMQALAFTDAVRRHGCAAFEARSGGATAGAPQPAVVALQQQPAQPTVPPPPACLLWQQVAAACTALIPTAGPCGLADSCADEVSLEEAVMSLGVQLTDEDLRYLCCGLGASADSGGSGGGEAVAST</sequence>
<dbReference type="InterPro" id="IPR054708">
    <property type="entry name" value="MTPAP-like_central"/>
</dbReference>
<dbReference type="InterPro" id="IPR007865">
    <property type="entry name" value="Aminopep_P_N"/>
</dbReference>
<evidence type="ECO:0000256" key="8">
    <source>
        <dbReference type="ARBA" id="ARBA00023211"/>
    </source>
</evidence>
<keyword evidence="3" id="KW-0645">Protease</keyword>
<evidence type="ECO:0000313" key="19">
    <source>
        <dbReference type="Proteomes" id="UP000239899"/>
    </source>
</evidence>
<dbReference type="SMART" id="SM01011">
    <property type="entry name" value="AMP_N"/>
    <property type="match status" value="1"/>
</dbReference>
<feature type="compositionally biased region" description="Low complexity" evidence="16">
    <location>
        <begin position="1248"/>
        <end position="1264"/>
    </location>
</feature>
<dbReference type="PANTHER" id="PTHR48480">
    <property type="match status" value="1"/>
</dbReference>
<evidence type="ECO:0000313" key="18">
    <source>
        <dbReference type="EMBL" id="PRW20939.1"/>
    </source>
</evidence>
<feature type="region of interest" description="Disordered" evidence="16">
    <location>
        <begin position="1288"/>
        <end position="1320"/>
    </location>
</feature>
<dbReference type="Pfam" id="PF22600">
    <property type="entry name" value="MTPAP-like_central"/>
    <property type="match status" value="1"/>
</dbReference>
<dbReference type="InterPro" id="IPR043519">
    <property type="entry name" value="NT_sf"/>
</dbReference>
<dbReference type="InterPro" id="IPR029149">
    <property type="entry name" value="Creatin/AminoP/Spt16_N"/>
</dbReference>
<dbReference type="SUPFAM" id="SSF55920">
    <property type="entry name" value="Creatinase/aminopeptidase"/>
    <property type="match status" value="1"/>
</dbReference>
<evidence type="ECO:0000256" key="12">
    <source>
        <dbReference type="ARBA" id="ARBA00044252"/>
    </source>
</evidence>
<dbReference type="SUPFAM" id="SSF81631">
    <property type="entry name" value="PAP/OAS1 substrate-binding domain"/>
    <property type="match status" value="1"/>
</dbReference>
<comment type="cofactor">
    <cofactor evidence="1">
        <name>Mn(2+)</name>
        <dbReference type="ChEBI" id="CHEBI:29035"/>
    </cofactor>
</comment>
<evidence type="ECO:0000256" key="14">
    <source>
        <dbReference type="ARBA" id="ARBA00044351"/>
    </source>
</evidence>
<protein>
    <recommendedName>
        <fullName evidence="11">Xaa-Pro dipeptidase</fullName>
        <ecNumber evidence="10">3.4.13.9</ecNumber>
    </recommendedName>
    <alternativeName>
        <fullName evidence="14">Imidodipeptidase</fullName>
    </alternativeName>
    <alternativeName>
        <fullName evidence="12">Peptidase D</fullName>
    </alternativeName>
    <alternativeName>
        <fullName evidence="13">Proline dipeptidase</fullName>
    </alternativeName>
</protein>
<dbReference type="STRING" id="3076.A0A2P6TE77"/>
<dbReference type="PANTHER" id="PTHR48480:SF2">
    <property type="entry name" value="PEPTIDASE D"/>
    <property type="match status" value="1"/>
</dbReference>
<keyword evidence="19" id="KW-1185">Reference proteome</keyword>
<dbReference type="Gene3D" id="3.90.230.10">
    <property type="entry name" value="Creatinase/methionine aminopeptidase superfamily"/>
    <property type="match status" value="1"/>
</dbReference>
<dbReference type="Pfam" id="PF05195">
    <property type="entry name" value="AMP_N"/>
    <property type="match status" value="1"/>
</dbReference>
<dbReference type="SUPFAM" id="SSF81301">
    <property type="entry name" value="Nucleotidyltransferase"/>
    <property type="match status" value="1"/>
</dbReference>
<dbReference type="GO" id="GO:0006508">
    <property type="term" value="P:proteolysis"/>
    <property type="evidence" value="ECO:0007669"/>
    <property type="project" value="UniProtKB-KW"/>
</dbReference>
<comment type="subunit">
    <text evidence="2">Homodimer.</text>
</comment>
<dbReference type="Pfam" id="PF00557">
    <property type="entry name" value="Peptidase_M24"/>
    <property type="match status" value="1"/>
</dbReference>
<evidence type="ECO:0000256" key="7">
    <source>
        <dbReference type="ARBA" id="ARBA00023049"/>
    </source>
</evidence>
<dbReference type="InterPro" id="IPR001173">
    <property type="entry name" value="Glyco_trans_2-like"/>
</dbReference>
<dbReference type="SUPFAM" id="SSF53092">
    <property type="entry name" value="Creatinase/prolidase N-terminal domain"/>
    <property type="match status" value="1"/>
</dbReference>
<dbReference type="Gene3D" id="1.10.1410.10">
    <property type="match status" value="1"/>
</dbReference>
<evidence type="ECO:0000256" key="10">
    <source>
        <dbReference type="ARBA" id="ARBA00044051"/>
    </source>
</evidence>
<accession>A0A2P6TE77</accession>
<dbReference type="GO" id="GO:0102009">
    <property type="term" value="F:proline dipeptidase activity"/>
    <property type="evidence" value="ECO:0007669"/>
    <property type="project" value="UniProtKB-EC"/>
</dbReference>
<dbReference type="FunFam" id="3.90.230.10:FF:000002">
    <property type="entry name" value="Xaa-Pro aminopeptidase 3"/>
    <property type="match status" value="1"/>
</dbReference>
<evidence type="ECO:0000256" key="11">
    <source>
        <dbReference type="ARBA" id="ARBA00044141"/>
    </source>
</evidence>
<feature type="compositionally biased region" description="Polar residues" evidence="16">
    <location>
        <begin position="1290"/>
        <end position="1299"/>
    </location>
</feature>
<evidence type="ECO:0000256" key="9">
    <source>
        <dbReference type="ARBA" id="ARBA00043990"/>
    </source>
</evidence>
<feature type="region of interest" description="Disordered" evidence="16">
    <location>
        <begin position="453"/>
        <end position="494"/>
    </location>
</feature>
<dbReference type="OrthoDB" id="10261878at2759"/>
<dbReference type="CDD" id="cd02522">
    <property type="entry name" value="GT_2_like_a"/>
    <property type="match status" value="1"/>
</dbReference>
<feature type="domain" description="Aminopeptidase P N-terminal" evidence="17">
    <location>
        <begin position="509"/>
        <end position="650"/>
    </location>
</feature>
<comment type="similarity">
    <text evidence="9">Belongs to the peptidase M24B family. Eukaryotic-type prolidase subfamily.</text>
</comment>
<proteinExistence type="inferred from homology"/>
<dbReference type="InterPro" id="IPR052433">
    <property type="entry name" value="X-Pro_dipept-like"/>
</dbReference>
<keyword evidence="6" id="KW-0224">Dipeptidase</keyword>
<evidence type="ECO:0000256" key="3">
    <source>
        <dbReference type="ARBA" id="ARBA00022670"/>
    </source>
</evidence>
<keyword evidence="8" id="KW-0464">Manganese</keyword>
<dbReference type="CDD" id="cd01087">
    <property type="entry name" value="Prolidase"/>
    <property type="match status" value="1"/>
</dbReference>
<keyword evidence="5" id="KW-0378">Hydrolase</keyword>
<dbReference type="SUPFAM" id="SSF53448">
    <property type="entry name" value="Nucleotide-diphospho-sugar transferases"/>
    <property type="match status" value="1"/>
</dbReference>
<evidence type="ECO:0000256" key="15">
    <source>
        <dbReference type="ARBA" id="ARBA00048994"/>
    </source>
</evidence>
<organism evidence="18 19">
    <name type="scientific">Chlorella sorokiniana</name>
    <name type="common">Freshwater green alga</name>
    <dbReference type="NCBI Taxonomy" id="3076"/>
    <lineage>
        <taxon>Eukaryota</taxon>
        <taxon>Viridiplantae</taxon>
        <taxon>Chlorophyta</taxon>
        <taxon>core chlorophytes</taxon>
        <taxon>Trebouxiophyceae</taxon>
        <taxon>Chlorellales</taxon>
        <taxon>Chlorellaceae</taxon>
        <taxon>Chlorella clade</taxon>
        <taxon>Chlorella</taxon>
    </lineage>
</organism>
<dbReference type="Gene3D" id="3.30.460.10">
    <property type="entry name" value="Beta Polymerase, domain 2"/>
    <property type="match status" value="1"/>
</dbReference>
<evidence type="ECO:0000256" key="2">
    <source>
        <dbReference type="ARBA" id="ARBA00011738"/>
    </source>
</evidence>
<reference evidence="18 19" key="1">
    <citation type="journal article" date="2018" name="Plant J.">
        <title>Genome sequences of Chlorella sorokiniana UTEX 1602 and Micractinium conductrix SAG 241.80: implications to maltose excretion by a green alga.</title>
        <authorList>
            <person name="Arriola M.B."/>
            <person name="Velmurugan N."/>
            <person name="Zhang Y."/>
            <person name="Plunkett M.H."/>
            <person name="Hondzo H."/>
            <person name="Barney B.M."/>
        </authorList>
    </citation>
    <scope>NUCLEOTIDE SEQUENCE [LARGE SCALE GENOMIC DNA]</scope>
    <source>
        <strain evidence="19">UTEX 1602</strain>
    </source>
</reference>
<feature type="compositionally biased region" description="Low complexity" evidence="16">
    <location>
        <begin position="1226"/>
        <end position="1239"/>
    </location>
</feature>
<dbReference type="Gene3D" id="3.90.550.10">
    <property type="entry name" value="Spore Coat Polysaccharide Biosynthesis Protein SpsA, Chain A"/>
    <property type="match status" value="1"/>
</dbReference>
<dbReference type="InterPro" id="IPR026461">
    <property type="entry name" value="Trfase_2_rSAM/seldom_assoc"/>
</dbReference>
<evidence type="ECO:0000256" key="4">
    <source>
        <dbReference type="ARBA" id="ARBA00022723"/>
    </source>
</evidence>
<feature type="compositionally biased region" description="Low complexity" evidence="16">
    <location>
        <begin position="460"/>
        <end position="474"/>
    </location>
</feature>
<dbReference type="CDD" id="cd05402">
    <property type="entry name" value="NT_PAP_TUTase"/>
    <property type="match status" value="1"/>
</dbReference>
<dbReference type="EMBL" id="LHPG02000021">
    <property type="protein sequence ID" value="PRW20939.1"/>
    <property type="molecule type" value="Genomic_DNA"/>
</dbReference>
<evidence type="ECO:0000259" key="17">
    <source>
        <dbReference type="SMART" id="SM01011"/>
    </source>
</evidence>
<evidence type="ECO:0000256" key="6">
    <source>
        <dbReference type="ARBA" id="ARBA00022997"/>
    </source>
</evidence>
<name>A0A2P6TE77_CHLSO</name>
<dbReference type="EC" id="3.4.13.9" evidence="10"/>
<dbReference type="GO" id="GO:0030145">
    <property type="term" value="F:manganese ion binding"/>
    <property type="evidence" value="ECO:0007669"/>
    <property type="project" value="InterPro"/>
</dbReference>
<dbReference type="InterPro" id="IPR029044">
    <property type="entry name" value="Nucleotide-diphossugar_trans"/>
</dbReference>
<dbReference type="GO" id="GO:0070006">
    <property type="term" value="F:metalloaminopeptidase activity"/>
    <property type="evidence" value="ECO:0007669"/>
    <property type="project" value="InterPro"/>
</dbReference>
<comment type="catalytic activity">
    <reaction evidence="15">
        <text>Xaa-L-Pro dipeptide + H2O = an L-alpha-amino acid + L-proline</text>
        <dbReference type="Rhea" id="RHEA:76407"/>
        <dbReference type="ChEBI" id="CHEBI:15377"/>
        <dbReference type="ChEBI" id="CHEBI:59869"/>
        <dbReference type="ChEBI" id="CHEBI:60039"/>
        <dbReference type="ChEBI" id="CHEBI:195196"/>
        <dbReference type="EC" id="3.4.13.9"/>
    </reaction>
</comment>
<comment type="caution">
    <text evidence="18">The sequence shown here is derived from an EMBL/GenBank/DDBJ whole genome shotgun (WGS) entry which is preliminary data.</text>
</comment>
<dbReference type="InterPro" id="IPR036005">
    <property type="entry name" value="Creatinase/aminopeptidase-like"/>
</dbReference>
<dbReference type="Pfam" id="PF00535">
    <property type="entry name" value="Glycos_transf_2"/>
    <property type="match status" value="1"/>
</dbReference>